<dbReference type="Proteomes" id="UP000824469">
    <property type="component" value="Unassembled WGS sequence"/>
</dbReference>
<proteinExistence type="predicted"/>
<feature type="non-terminal residue" evidence="1">
    <location>
        <position position="56"/>
    </location>
</feature>
<comment type="caution">
    <text evidence="1">The sequence shown here is derived from an EMBL/GenBank/DDBJ whole genome shotgun (WGS) entry which is preliminary data.</text>
</comment>
<organism evidence="1 2">
    <name type="scientific">Taxus chinensis</name>
    <name type="common">Chinese yew</name>
    <name type="synonym">Taxus wallichiana var. chinensis</name>
    <dbReference type="NCBI Taxonomy" id="29808"/>
    <lineage>
        <taxon>Eukaryota</taxon>
        <taxon>Viridiplantae</taxon>
        <taxon>Streptophyta</taxon>
        <taxon>Embryophyta</taxon>
        <taxon>Tracheophyta</taxon>
        <taxon>Spermatophyta</taxon>
        <taxon>Pinopsida</taxon>
        <taxon>Pinidae</taxon>
        <taxon>Conifers II</taxon>
        <taxon>Cupressales</taxon>
        <taxon>Taxaceae</taxon>
        <taxon>Taxus</taxon>
    </lineage>
</organism>
<evidence type="ECO:0000313" key="1">
    <source>
        <dbReference type="EMBL" id="KAH9331070.1"/>
    </source>
</evidence>
<dbReference type="AlphaFoldDB" id="A0AA38LQJ9"/>
<sequence length="56" mass="6186">YGGYTIDEDVKLQLKMQRLEVGMVKSIATSQMKAFKIGFKILLYIASPSGRYGLGA</sequence>
<evidence type="ECO:0000313" key="2">
    <source>
        <dbReference type="Proteomes" id="UP000824469"/>
    </source>
</evidence>
<protein>
    <submittedName>
        <fullName evidence="1">Uncharacterized protein</fullName>
    </submittedName>
</protein>
<accession>A0AA38LQJ9</accession>
<reference evidence="1 2" key="1">
    <citation type="journal article" date="2021" name="Nat. Plants">
        <title>The Taxus genome provides insights into paclitaxel biosynthesis.</title>
        <authorList>
            <person name="Xiong X."/>
            <person name="Gou J."/>
            <person name="Liao Q."/>
            <person name="Li Y."/>
            <person name="Zhou Q."/>
            <person name="Bi G."/>
            <person name="Li C."/>
            <person name="Du R."/>
            <person name="Wang X."/>
            <person name="Sun T."/>
            <person name="Guo L."/>
            <person name="Liang H."/>
            <person name="Lu P."/>
            <person name="Wu Y."/>
            <person name="Zhang Z."/>
            <person name="Ro D.K."/>
            <person name="Shang Y."/>
            <person name="Huang S."/>
            <person name="Yan J."/>
        </authorList>
    </citation>
    <scope>NUCLEOTIDE SEQUENCE [LARGE SCALE GENOMIC DNA]</scope>
    <source>
        <strain evidence="1">Ta-2019</strain>
    </source>
</reference>
<keyword evidence="2" id="KW-1185">Reference proteome</keyword>
<feature type="non-terminal residue" evidence="1">
    <location>
        <position position="1"/>
    </location>
</feature>
<name>A0AA38LQJ9_TAXCH</name>
<gene>
    <name evidence="1" type="ORF">KI387_003178</name>
</gene>
<dbReference type="EMBL" id="JAHRHJ020000001">
    <property type="protein sequence ID" value="KAH9331070.1"/>
    <property type="molecule type" value="Genomic_DNA"/>
</dbReference>